<proteinExistence type="predicted"/>
<dbReference type="Proteomes" id="UP000308197">
    <property type="component" value="Unassembled WGS sequence"/>
</dbReference>
<evidence type="ECO:0000313" key="2">
    <source>
        <dbReference type="EMBL" id="TFK83182.1"/>
    </source>
</evidence>
<reference evidence="2 3" key="1">
    <citation type="journal article" date="2019" name="Nat. Ecol. Evol.">
        <title>Megaphylogeny resolves global patterns of mushroom evolution.</title>
        <authorList>
            <person name="Varga T."/>
            <person name="Krizsan K."/>
            <person name="Foldi C."/>
            <person name="Dima B."/>
            <person name="Sanchez-Garcia M."/>
            <person name="Sanchez-Ramirez S."/>
            <person name="Szollosi G.J."/>
            <person name="Szarkandi J.G."/>
            <person name="Papp V."/>
            <person name="Albert L."/>
            <person name="Andreopoulos W."/>
            <person name="Angelini C."/>
            <person name="Antonin V."/>
            <person name="Barry K.W."/>
            <person name="Bougher N.L."/>
            <person name="Buchanan P."/>
            <person name="Buyck B."/>
            <person name="Bense V."/>
            <person name="Catcheside P."/>
            <person name="Chovatia M."/>
            <person name="Cooper J."/>
            <person name="Damon W."/>
            <person name="Desjardin D."/>
            <person name="Finy P."/>
            <person name="Geml J."/>
            <person name="Haridas S."/>
            <person name="Hughes K."/>
            <person name="Justo A."/>
            <person name="Karasinski D."/>
            <person name="Kautmanova I."/>
            <person name="Kiss B."/>
            <person name="Kocsube S."/>
            <person name="Kotiranta H."/>
            <person name="LaButti K.M."/>
            <person name="Lechner B.E."/>
            <person name="Liimatainen K."/>
            <person name="Lipzen A."/>
            <person name="Lukacs Z."/>
            <person name="Mihaltcheva S."/>
            <person name="Morgado L.N."/>
            <person name="Niskanen T."/>
            <person name="Noordeloos M.E."/>
            <person name="Ohm R.A."/>
            <person name="Ortiz-Santana B."/>
            <person name="Ovrebo C."/>
            <person name="Racz N."/>
            <person name="Riley R."/>
            <person name="Savchenko A."/>
            <person name="Shiryaev A."/>
            <person name="Soop K."/>
            <person name="Spirin V."/>
            <person name="Szebenyi C."/>
            <person name="Tomsovsky M."/>
            <person name="Tulloss R.E."/>
            <person name="Uehling J."/>
            <person name="Grigoriev I.V."/>
            <person name="Vagvolgyi C."/>
            <person name="Papp T."/>
            <person name="Martin F.M."/>
            <person name="Miettinen O."/>
            <person name="Hibbett D.S."/>
            <person name="Nagy L.G."/>
        </authorList>
    </citation>
    <scope>NUCLEOTIDE SEQUENCE [LARGE SCALE GENOMIC DNA]</scope>
    <source>
        <strain evidence="2 3">HHB13444</strain>
    </source>
</reference>
<evidence type="ECO:0000256" key="1">
    <source>
        <dbReference type="SAM" id="MobiDB-lite"/>
    </source>
</evidence>
<dbReference type="EMBL" id="ML211415">
    <property type="protein sequence ID" value="TFK83182.1"/>
    <property type="molecule type" value="Genomic_DNA"/>
</dbReference>
<dbReference type="InParanoid" id="A0A5C3P1M0"/>
<dbReference type="AlphaFoldDB" id="A0A5C3P1M0"/>
<sequence length="651" mass="73441">MAESEELPDSLLLLLEGPPMRSSDLKQYRATVQADIERYSRLWAAREESPRPEPGPSSADELVTTVATDADSLRKRRAHDDGPGTSETARRVRPRTSSEAHSKPADLAMARRLLDALGSVPYETASQCGASSKGIPWPTRQQPPLVCRMALDDPPPPVARQELQRKITRVEDQSLIPSEMTGTITTPNECLYCVNLQIVPDIRYHRELVGHGGLPYRLAIDTGASLFWFYAEDFMMLDEDGNVVDWPDEQAYREQAHKYRHTVARGATNGVVGKAEEIYIDNGGVLLYRYNDKYIIPTNLPAWNWRDAEKKVAYLAFPRILAHAVRWITGTQPFDGNLGLGVPGDRRKWQDAQLHHRATFFDVLRYGTSHVTQAMHVTLRLQTPDEDEGAVPIDKRISSFLFYGDGHPCAMQRPAVDGSEPEFLLPQYGPKIHIFPQSGEYIGWNARLLSITLLQPLVQLPDHETDDSTHWRSRQIVMPGNQGIRVAFDSCSVHNFLPLDVIEEMWRTWLGHNSFERLPDLNAKEPELFCAKRGISFEKCDLIFEFLGSDKRTVSHRCDAQNFLGSPWTTDPPQSAKVCLMNRPKSTGQDTRSYGTEPTYVLGMSFFWTSLVRLYASHDRNDVTAGVEAPYVQLAAQRIAQFSDQGDVYST</sequence>
<keyword evidence="3" id="KW-1185">Reference proteome</keyword>
<organism evidence="2 3">
    <name type="scientific">Polyporus arcularius HHB13444</name>
    <dbReference type="NCBI Taxonomy" id="1314778"/>
    <lineage>
        <taxon>Eukaryota</taxon>
        <taxon>Fungi</taxon>
        <taxon>Dikarya</taxon>
        <taxon>Basidiomycota</taxon>
        <taxon>Agaricomycotina</taxon>
        <taxon>Agaricomycetes</taxon>
        <taxon>Polyporales</taxon>
        <taxon>Polyporaceae</taxon>
        <taxon>Polyporus</taxon>
    </lineage>
</organism>
<evidence type="ECO:0000313" key="3">
    <source>
        <dbReference type="Proteomes" id="UP000308197"/>
    </source>
</evidence>
<name>A0A5C3P1M0_9APHY</name>
<gene>
    <name evidence="2" type="ORF">K466DRAFT_666031</name>
</gene>
<feature type="region of interest" description="Disordered" evidence="1">
    <location>
        <begin position="43"/>
        <end position="106"/>
    </location>
</feature>
<protein>
    <submittedName>
        <fullName evidence="2">Uncharacterized protein</fullName>
    </submittedName>
</protein>
<accession>A0A5C3P1M0</accession>